<evidence type="ECO:0000313" key="2">
    <source>
        <dbReference type="Proteomes" id="UP000489600"/>
    </source>
</evidence>
<name>A0A565B731_9BRAS</name>
<accession>A0A565B731</accession>
<keyword evidence="2" id="KW-1185">Reference proteome</keyword>
<gene>
    <name evidence="1" type="ORF">ANE_LOCUS7608</name>
</gene>
<dbReference type="AlphaFoldDB" id="A0A565B731"/>
<comment type="caution">
    <text evidence="1">The sequence shown here is derived from an EMBL/GenBank/DDBJ whole genome shotgun (WGS) entry which is preliminary data.</text>
</comment>
<evidence type="ECO:0000313" key="1">
    <source>
        <dbReference type="EMBL" id="VVA97163.1"/>
    </source>
</evidence>
<dbReference type="EMBL" id="CABITT030000003">
    <property type="protein sequence ID" value="VVA97163.1"/>
    <property type="molecule type" value="Genomic_DNA"/>
</dbReference>
<organism evidence="1 2">
    <name type="scientific">Arabis nemorensis</name>
    <dbReference type="NCBI Taxonomy" id="586526"/>
    <lineage>
        <taxon>Eukaryota</taxon>
        <taxon>Viridiplantae</taxon>
        <taxon>Streptophyta</taxon>
        <taxon>Embryophyta</taxon>
        <taxon>Tracheophyta</taxon>
        <taxon>Spermatophyta</taxon>
        <taxon>Magnoliopsida</taxon>
        <taxon>eudicotyledons</taxon>
        <taxon>Gunneridae</taxon>
        <taxon>Pentapetalae</taxon>
        <taxon>rosids</taxon>
        <taxon>malvids</taxon>
        <taxon>Brassicales</taxon>
        <taxon>Brassicaceae</taxon>
        <taxon>Arabideae</taxon>
        <taxon>Arabis</taxon>
    </lineage>
</organism>
<reference evidence="1" key="1">
    <citation type="submission" date="2019-07" db="EMBL/GenBank/DDBJ databases">
        <authorList>
            <person name="Dittberner H."/>
        </authorList>
    </citation>
    <scope>NUCLEOTIDE SEQUENCE [LARGE SCALE GENOMIC DNA]</scope>
</reference>
<proteinExistence type="predicted"/>
<protein>
    <submittedName>
        <fullName evidence="1">Uncharacterized protein</fullName>
    </submittedName>
</protein>
<dbReference type="Proteomes" id="UP000489600">
    <property type="component" value="Unassembled WGS sequence"/>
</dbReference>
<sequence length="106" mass="12077">MSRLLSKLSPFRIHSNWIIWSSYLLGRFTRGTFARFHRPPYLSVEVSAKLLPEGGSIGEVVLFDPAKEELLKVTAKQFQKNMFLPKALELPRDGDISVTLKIVAYL</sequence>